<feature type="region of interest" description="Disordered" evidence="1">
    <location>
        <begin position="382"/>
        <end position="407"/>
    </location>
</feature>
<reference evidence="2" key="1">
    <citation type="submission" date="2018-10" db="EMBL/GenBank/DDBJ databases">
        <title>Iterative Subtractive Binning of Freshwater Chronoseries Metagenomes Recovers Nearly Complete Genomes from over Four Hundred Novel Species.</title>
        <authorList>
            <person name="Rodriguez-R L.M."/>
            <person name="Tsementzi D."/>
            <person name="Luo C."/>
            <person name="Konstantinidis K.T."/>
        </authorList>
    </citation>
    <scope>NUCLEOTIDE SEQUENCE</scope>
    <source>
        <strain evidence="2">WB5_2A_028</strain>
    </source>
</reference>
<comment type="caution">
    <text evidence="2">The sequence shown here is derived from an EMBL/GenBank/DDBJ whole genome shotgun (WGS) entry which is preliminary data.</text>
</comment>
<dbReference type="Proteomes" id="UP000740727">
    <property type="component" value="Unassembled WGS sequence"/>
</dbReference>
<accession>A0A965GDM2</accession>
<gene>
    <name evidence="2" type="ORF">EBT44_02195</name>
</gene>
<evidence type="ECO:0000313" key="3">
    <source>
        <dbReference type="Proteomes" id="UP000740727"/>
    </source>
</evidence>
<feature type="compositionally biased region" description="Polar residues" evidence="1">
    <location>
        <begin position="384"/>
        <end position="399"/>
    </location>
</feature>
<sequence>MTSYPQQRVEQQAAALNSAINAANGGQIADQLADPGVRLALSLSPQDGALKALPENLKIQELSNGSLRVAFPDGSMRELIPGVEGEGRMITTLPDGTRIQSDLTTSDGQVTIASISSTGEKTFLSLNENGANMQRITADGEVTNVIPESATELMQSFREAEAFSQAQELREQEQFQPNSDFGDWNNFGKPVDWQPEQNWQPPQQFGEWNNFGKPVDWQPQQNWQPPQFDGGFMPPQQNWQPPQQFGEWNNFGKPVDWQPQQNWQPPQFDGGYNQPNFNQPPATFMPPQQFGEWNNFGKPVDWQPEQNWQPPQQNWQPPQFDGGYNQPIFNQPPATFMPPQGNWQPPQFDGGYNQPIFNQPPATFMPPQQFGEWNNFGKPVDWQPQPTDGFQPSAPTDSSGFPIGPSDANAFATPNVLNVDVGFANGSDFGSVIEDMFVDSVDDSNPLQQLPPQY</sequence>
<dbReference type="EMBL" id="RFXN01000016">
    <property type="protein sequence ID" value="NBR93650.1"/>
    <property type="molecule type" value="Genomic_DNA"/>
</dbReference>
<organism evidence="2 3">
    <name type="scientific">Candidatus Fonsibacter lacus</name>
    <dbReference type="NCBI Taxonomy" id="2576439"/>
    <lineage>
        <taxon>Bacteria</taxon>
        <taxon>Pseudomonadati</taxon>
        <taxon>Pseudomonadota</taxon>
        <taxon>Alphaproteobacteria</taxon>
        <taxon>Candidatus Pelagibacterales</taxon>
        <taxon>Candidatus Pelagibacterales incertae sedis</taxon>
        <taxon>Candidatus Fonsibacter</taxon>
    </lineage>
</organism>
<protein>
    <submittedName>
        <fullName evidence="2">Uncharacterized protein</fullName>
    </submittedName>
</protein>
<proteinExistence type="predicted"/>
<name>A0A965GDM2_9PROT</name>
<evidence type="ECO:0000313" key="2">
    <source>
        <dbReference type="EMBL" id="NBR93650.1"/>
    </source>
</evidence>
<dbReference type="AlphaFoldDB" id="A0A965GDM2"/>
<evidence type="ECO:0000256" key="1">
    <source>
        <dbReference type="SAM" id="MobiDB-lite"/>
    </source>
</evidence>